<sequence length="291" mass="31131">MSWKRLIRFIPSSGPSGPLIGEPVDAALDVGLASLADPGSIAAAIFSGSSVLSPGERTGEIRNVSRLLSPLAQSEVGTIRCIGINYLRHAEEVKMEIPKQPVLFMKPETSLNDPYPAKVPIPHQFAADDACDYESEVAVVIGKEAKNVTEADAMEYCLGLTASNDVSQRVAQFAQSQWCFSKSFDGACPIGPALVNVKDIEDIASMKIKGILNGQVVQEGGLDDLIFSIPKIVSFLSQGTTLKPGTLILTGTPFGVGWTRSPRLTLKDNDEVRVEVSSGVGTLINRFVVEE</sequence>
<evidence type="ECO:0000256" key="2">
    <source>
        <dbReference type="ARBA" id="ARBA00022723"/>
    </source>
</evidence>
<keyword evidence="2" id="KW-0479">Metal-binding</keyword>
<dbReference type="GO" id="GO:0018773">
    <property type="term" value="F:acetylpyruvate hydrolase activity"/>
    <property type="evidence" value="ECO:0007669"/>
    <property type="project" value="TreeGrafter"/>
</dbReference>
<dbReference type="Gene3D" id="3.90.850.10">
    <property type="entry name" value="Fumarylacetoacetase-like, C-terminal domain"/>
    <property type="match status" value="1"/>
</dbReference>
<dbReference type="EMBL" id="KZ819666">
    <property type="protein sequence ID" value="PWN27906.1"/>
    <property type="molecule type" value="Genomic_DNA"/>
</dbReference>
<feature type="non-terminal residue" evidence="4">
    <location>
        <position position="291"/>
    </location>
</feature>
<dbReference type="InterPro" id="IPR011234">
    <property type="entry name" value="Fumarylacetoacetase-like_C"/>
</dbReference>
<evidence type="ECO:0000313" key="4">
    <source>
        <dbReference type="EMBL" id="PWN27906.1"/>
    </source>
</evidence>
<accession>A0A316URI6</accession>
<dbReference type="GO" id="GO:0046872">
    <property type="term" value="F:metal ion binding"/>
    <property type="evidence" value="ECO:0007669"/>
    <property type="project" value="UniProtKB-KW"/>
</dbReference>
<dbReference type="SUPFAM" id="SSF56529">
    <property type="entry name" value="FAH"/>
    <property type="match status" value="1"/>
</dbReference>
<evidence type="ECO:0000259" key="3">
    <source>
        <dbReference type="Pfam" id="PF01557"/>
    </source>
</evidence>
<dbReference type="GO" id="GO:0050163">
    <property type="term" value="F:oxaloacetate tautomerase activity"/>
    <property type="evidence" value="ECO:0007669"/>
    <property type="project" value="UniProtKB-ARBA"/>
</dbReference>
<reference evidence="4 5" key="1">
    <citation type="journal article" date="2018" name="Mol. Biol. Evol.">
        <title>Broad Genomic Sampling Reveals a Smut Pathogenic Ancestry of the Fungal Clade Ustilaginomycotina.</title>
        <authorList>
            <person name="Kijpornyongpan T."/>
            <person name="Mondo S.J."/>
            <person name="Barry K."/>
            <person name="Sandor L."/>
            <person name="Lee J."/>
            <person name="Lipzen A."/>
            <person name="Pangilinan J."/>
            <person name="LaButti K."/>
            <person name="Hainaut M."/>
            <person name="Henrissat B."/>
            <person name="Grigoriev I.V."/>
            <person name="Spatafora J.W."/>
            <person name="Aime M.C."/>
        </authorList>
    </citation>
    <scope>NUCLEOTIDE SEQUENCE [LARGE SCALE GENOMIC DNA]</scope>
    <source>
        <strain evidence="4 5">MCA 5214</strain>
    </source>
</reference>
<protein>
    <submittedName>
        <fullName evidence="4">Putative mitochondrion protein</fullName>
    </submittedName>
</protein>
<comment type="similarity">
    <text evidence="1">Belongs to the FAH family.</text>
</comment>
<gene>
    <name evidence="4" type="ORF">BDZ90DRAFT_239153</name>
</gene>
<dbReference type="Proteomes" id="UP000245884">
    <property type="component" value="Unassembled WGS sequence"/>
</dbReference>
<feature type="domain" description="Fumarylacetoacetase-like C-terminal" evidence="3">
    <location>
        <begin position="78"/>
        <end position="287"/>
    </location>
</feature>
<proteinExistence type="inferred from homology"/>
<dbReference type="OrthoDB" id="411064at2759"/>
<evidence type="ECO:0000256" key="1">
    <source>
        <dbReference type="ARBA" id="ARBA00010211"/>
    </source>
</evidence>
<dbReference type="PANTHER" id="PTHR11820:SF7">
    <property type="entry name" value="ACYLPYRUVASE FAHD1, MITOCHONDRIAL"/>
    <property type="match status" value="1"/>
</dbReference>
<dbReference type="RefSeq" id="XP_025362518.1">
    <property type="nucleotide sequence ID" value="XM_025507353.1"/>
</dbReference>
<name>A0A316URI6_9BASI</name>
<dbReference type="GO" id="GO:0006107">
    <property type="term" value="P:oxaloacetate metabolic process"/>
    <property type="evidence" value="ECO:0007669"/>
    <property type="project" value="UniProtKB-ARBA"/>
</dbReference>
<dbReference type="STRING" id="1569628.A0A316URI6"/>
<dbReference type="InterPro" id="IPR036663">
    <property type="entry name" value="Fumarylacetoacetase_C_sf"/>
</dbReference>
<dbReference type="Pfam" id="PF01557">
    <property type="entry name" value="FAA_hydrolase"/>
    <property type="match status" value="1"/>
</dbReference>
<evidence type="ECO:0000313" key="5">
    <source>
        <dbReference type="Proteomes" id="UP000245884"/>
    </source>
</evidence>
<dbReference type="AlphaFoldDB" id="A0A316URI6"/>
<organism evidence="4 5">
    <name type="scientific">Jaminaea rosea</name>
    <dbReference type="NCBI Taxonomy" id="1569628"/>
    <lineage>
        <taxon>Eukaryota</taxon>
        <taxon>Fungi</taxon>
        <taxon>Dikarya</taxon>
        <taxon>Basidiomycota</taxon>
        <taxon>Ustilaginomycotina</taxon>
        <taxon>Exobasidiomycetes</taxon>
        <taxon>Microstromatales</taxon>
        <taxon>Microstromatales incertae sedis</taxon>
        <taxon>Jaminaea</taxon>
    </lineage>
</organism>
<dbReference type="PANTHER" id="PTHR11820">
    <property type="entry name" value="ACYLPYRUVASE"/>
    <property type="match status" value="1"/>
</dbReference>
<keyword evidence="5" id="KW-1185">Reference proteome</keyword>
<dbReference type="GeneID" id="37029176"/>
<dbReference type="FunFam" id="3.90.850.10:FF:000002">
    <property type="entry name" value="2-hydroxyhepta-2,4-diene-1,7-dioate isomerase"/>
    <property type="match status" value="1"/>
</dbReference>